<dbReference type="AlphaFoldDB" id="A0A8J3T802"/>
<evidence type="ECO:0000256" key="1">
    <source>
        <dbReference type="SAM" id="Phobius"/>
    </source>
</evidence>
<dbReference type="Proteomes" id="UP000599074">
    <property type="component" value="Unassembled WGS sequence"/>
</dbReference>
<sequence>MVRPTVSIDDHPEIAELRDRFDRVAETSTAKSVDGLALLSGLYLALSPWVVGFRPIAGDLASNNLICGLAVALLALAFATMWGRTHGLSWVVPVIGAWTIVAPWVIRGRAVDAGMIANNVITGLVILALGLAVTTMARTRRGAGAPGAGAGGRR</sequence>
<evidence type="ECO:0000259" key="2">
    <source>
        <dbReference type="Pfam" id="PF03779"/>
    </source>
</evidence>
<name>A0A8J3T802_9ACTN</name>
<keyword evidence="1" id="KW-0472">Membrane</keyword>
<evidence type="ECO:0000313" key="3">
    <source>
        <dbReference type="EMBL" id="GII21413.1"/>
    </source>
</evidence>
<keyword evidence="1" id="KW-1133">Transmembrane helix</keyword>
<keyword evidence="4" id="KW-1185">Reference proteome</keyword>
<keyword evidence="1" id="KW-0812">Transmembrane</keyword>
<organism evidence="3 4">
    <name type="scientific">Planosporangium mesophilum</name>
    <dbReference type="NCBI Taxonomy" id="689768"/>
    <lineage>
        <taxon>Bacteria</taxon>
        <taxon>Bacillati</taxon>
        <taxon>Actinomycetota</taxon>
        <taxon>Actinomycetes</taxon>
        <taxon>Micromonosporales</taxon>
        <taxon>Micromonosporaceae</taxon>
        <taxon>Planosporangium</taxon>
    </lineage>
</organism>
<evidence type="ECO:0000313" key="4">
    <source>
        <dbReference type="Proteomes" id="UP000599074"/>
    </source>
</evidence>
<protein>
    <recommendedName>
        <fullName evidence="2">SPW repeat-containing integral membrane domain-containing protein</fullName>
    </recommendedName>
</protein>
<accession>A0A8J3T802</accession>
<comment type="caution">
    <text evidence="3">The sequence shown here is derived from an EMBL/GenBank/DDBJ whole genome shotgun (WGS) entry which is preliminary data.</text>
</comment>
<dbReference type="RefSeq" id="WP_203935435.1">
    <property type="nucleotide sequence ID" value="NZ_BOON01000007.1"/>
</dbReference>
<feature type="transmembrane region" description="Helical" evidence="1">
    <location>
        <begin position="65"/>
        <end position="82"/>
    </location>
</feature>
<dbReference type="Pfam" id="PF03779">
    <property type="entry name" value="SPW"/>
    <property type="match status" value="1"/>
</dbReference>
<feature type="domain" description="SPW repeat-containing integral membrane" evidence="2">
    <location>
        <begin position="34"/>
        <end position="131"/>
    </location>
</feature>
<feature type="transmembrane region" description="Helical" evidence="1">
    <location>
        <begin position="35"/>
        <end position="53"/>
    </location>
</feature>
<proteinExistence type="predicted"/>
<feature type="transmembrane region" description="Helical" evidence="1">
    <location>
        <begin position="88"/>
        <end position="106"/>
    </location>
</feature>
<feature type="transmembrane region" description="Helical" evidence="1">
    <location>
        <begin position="118"/>
        <end position="137"/>
    </location>
</feature>
<dbReference type="InterPro" id="IPR005530">
    <property type="entry name" value="SPW"/>
</dbReference>
<dbReference type="EMBL" id="BOON01000007">
    <property type="protein sequence ID" value="GII21413.1"/>
    <property type="molecule type" value="Genomic_DNA"/>
</dbReference>
<gene>
    <name evidence="3" type="ORF">Pme01_10100</name>
</gene>
<reference evidence="3" key="1">
    <citation type="submission" date="2021-01" db="EMBL/GenBank/DDBJ databases">
        <title>Whole genome shotgun sequence of Planosporangium mesophilum NBRC 109066.</title>
        <authorList>
            <person name="Komaki H."/>
            <person name="Tamura T."/>
        </authorList>
    </citation>
    <scope>NUCLEOTIDE SEQUENCE</scope>
    <source>
        <strain evidence="3">NBRC 109066</strain>
    </source>
</reference>